<dbReference type="Pfam" id="PF18697">
    <property type="entry name" value="MLVIN_C"/>
    <property type="match status" value="1"/>
</dbReference>
<dbReference type="Gene3D" id="2.30.30.850">
    <property type="match status" value="1"/>
</dbReference>
<feature type="domain" description="Murine leukemia virus integrase C-terminal" evidence="7">
    <location>
        <begin position="17"/>
        <end position="50"/>
    </location>
</feature>
<dbReference type="GO" id="GO:0004519">
    <property type="term" value="F:endonuclease activity"/>
    <property type="evidence" value="ECO:0007669"/>
    <property type="project" value="UniProtKB-KW"/>
</dbReference>
<feature type="transmembrane region" description="Helical" evidence="6">
    <location>
        <begin position="94"/>
        <end position="120"/>
    </location>
</feature>
<dbReference type="GO" id="GO:0016787">
    <property type="term" value="F:hydrolase activity"/>
    <property type="evidence" value="ECO:0007669"/>
    <property type="project" value="UniProtKB-KW"/>
</dbReference>
<evidence type="ECO:0000256" key="5">
    <source>
        <dbReference type="ARBA" id="ARBA00022801"/>
    </source>
</evidence>
<accession>A0A4W5LR57</accession>
<evidence type="ECO:0000313" key="8">
    <source>
        <dbReference type="Ensembl" id="ENSHHUP00000028716.1"/>
    </source>
</evidence>
<reference evidence="9" key="1">
    <citation type="submission" date="2018-06" db="EMBL/GenBank/DDBJ databases">
        <title>Genome assembly of Danube salmon.</title>
        <authorList>
            <person name="Macqueen D.J."/>
            <person name="Gundappa M.K."/>
        </authorList>
    </citation>
    <scope>NUCLEOTIDE SEQUENCE [LARGE SCALE GENOMIC DNA]</scope>
</reference>
<keyword evidence="4" id="KW-0255">Endonuclease</keyword>
<reference evidence="8" key="3">
    <citation type="submission" date="2025-09" db="UniProtKB">
        <authorList>
            <consortium name="Ensembl"/>
        </authorList>
    </citation>
    <scope>IDENTIFICATION</scope>
</reference>
<keyword evidence="9" id="KW-1185">Reference proteome</keyword>
<keyword evidence="1" id="KW-0808">Transferase</keyword>
<keyword evidence="6" id="KW-0812">Transmembrane</keyword>
<organism evidence="8 9">
    <name type="scientific">Hucho hucho</name>
    <name type="common">huchen</name>
    <dbReference type="NCBI Taxonomy" id="62062"/>
    <lineage>
        <taxon>Eukaryota</taxon>
        <taxon>Metazoa</taxon>
        <taxon>Chordata</taxon>
        <taxon>Craniata</taxon>
        <taxon>Vertebrata</taxon>
        <taxon>Euteleostomi</taxon>
        <taxon>Actinopterygii</taxon>
        <taxon>Neopterygii</taxon>
        <taxon>Teleostei</taxon>
        <taxon>Protacanthopterygii</taxon>
        <taxon>Salmoniformes</taxon>
        <taxon>Salmonidae</taxon>
        <taxon>Salmoninae</taxon>
        <taxon>Hucho</taxon>
    </lineage>
</organism>
<dbReference type="AlphaFoldDB" id="A0A4W5LR57"/>
<keyword evidence="6" id="KW-1133">Transmembrane helix</keyword>
<protein>
    <recommendedName>
        <fullName evidence="7">Murine leukemia virus integrase C-terminal domain-containing protein</fullName>
    </recommendedName>
</protein>
<evidence type="ECO:0000256" key="4">
    <source>
        <dbReference type="ARBA" id="ARBA00022759"/>
    </source>
</evidence>
<keyword evidence="3" id="KW-0540">Nuclease</keyword>
<dbReference type="Ensembl" id="ENSHHUT00000029911.1">
    <property type="protein sequence ID" value="ENSHHUP00000028716.1"/>
    <property type="gene ID" value="ENSHHUG00000018321.1"/>
</dbReference>
<evidence type="ECO:0000256" key="3">
    <source>
        <dbReference type="ARBA" id="ARBA00022722"/>
    </source>
</evidence>
<evidence type="ECO:0000313" key="9">
    <source>
        <dbReference type="Proteomes" id="UP000314982"/>
    </source>
</evidence>
<keyword evidence="6" id="KW-0472">Membrane</keyword>
<dbReference type="GeneTree" id="ENSGT00530000064449"/>
<evidence type="ECO:0000256" key="1">
    <source>
        <dbReference type="ARBA" id="ARBA00022679"/>
    </source>
</evidence>
<dbReference type="InterPro" id="IPR040643">
    <property type="entry name" value="MLVIN_C"/>
</dbReference>
<keyword evidence="2" id="KW-0548">Nucleotidyltransferase</keyword>
<evidence type="ECO:0000256" key="6">
    <source>
        <dbReference type="SAM" id="Phobius"/>
    </source>
</evidence>
<keyword evidence="5" id="KW-0378">Hydrolase</keyword>
<dbReference type="GO" id="GO:0016779">
    <property type="term" value="F:nucleotidyltransferase activity"/>
    <property type="evidence" value="ECO:0007669"/>
    <property type="project" value="UniProtKB-KW"/>
</dbReference>
<evidence type="ECO:0000256" key="2">
    <source>
        <dbReference type="ARBA" id="ARBA00022695"/>
    </source>
</evidence>
<dbReference type="STRING" id="62062.ENSHHUP00000028716"/>
<proteinExistence type="predicted"/>
<name>A0A4W5LR57_9TELE</name>
<evidence type="ECO:0000259" key="7">
    <source>
        <dbReference type="Pfam" id="PF18697"/>
    </source>
</evidence>
<dbReference type="Proteomes" id="UP000314982">
    <property type="component" value="Unassembled WGS sequence"/>
</dbReference>
<sequence length="134" mass="14928">MVIGVGSNPCERKDWKQPRWEGPYQVLLVTAFAVRIAERSTWVHITHCKKHLMGQVTKALQGLTTLANELAENSGIYNSLTGWFDNMFGNWKTIVMTVLGPGLTGMFMLVLCGCCLIPCVRGLVSRSLKKVVMQ</sequence>
<reference evidence="8" key="2">
    <citation type="submission" date="2025-08" db="UniProtKB">
        <authorList>
            <consortium name="Ensembl"/>
        </authorList>
    </citation>
    <scope>IDENTIFICATION</scope>
</reference>